<evidence type="ECO:0000256" key="5">
    <source>
        <dbReference type="ARBA" id="ARBA00023157"/>
    </source>
</evidence>
<accession>A0ABT8C741</accession>
<keyword evidence="5" id="KW-1015">Disulfide bond</keyword>
<evidence type="ECO:0000256" key="6">
    <source>
        <dbReference type="ARBA" id="ARBA00023180"/>
    </source>
</evidence>
<dbReference type="InterPro" id="IPR003154">
    <property type="entry name" value="S1/P1nuclease"/>
</dbReference>
<evidence type="ECO:0000313" key="8">
    <source>
        <dbReference type="Proteomes" id="UP001236663"/>
    </source>
</evidence>
<dbReference type="SUPFAM" id="SSF48537">
    <property type="entry name" value="Phospholipase C/P1 nuclease"/>
    <property type="match status" value="1"/>
</dbReference>
<keyword evidence="6" id="KW-0325">Glycoprotein</keyword>
<keyword evidence="4" id="KW-0378">Hydrolase</keyword>
<dbReference type="CDD" id="cd11010">
    <property type="entry name" value="S1-P1_nuclease"/>
    <property type="match status" value="1"/>
</dbReference>
<dbReference type="PANTHER" id="PTHR33146">
    <property type="entry name" value="ENDONUCLEASE 4"/>
    <property type="match status" value="1"/>
</dbReference>
<dbReference type="RefSeq" id="WP_163385111.1">
    <property type="nucleotide sequence ID" value="NZ_JAUFQS010000006.1"/>
</dbReference>
<evidence type="ECO:0000256" key="2">
    <source>
        <dbReference type="ARBA" id="ARBA00022723"/>
    </source>
</evidence>
<proteinExistence type="predicted"/>
<name>A0ABT8C741_9BACT</name>
<dbReference type="Proteomes" id="UP001236663">
    <property type="component" value="Unassembled WGS sequence"/>
</dbReference>
<comment type="caution">
    <text evidence="7">The sequence shown here is derived from an EMBL/GenBank/DDBJ whole genome shotgun (WGS) entry which is preliminary data.</text>
</comment>
<keyword evidence="3" id="KW-0255">Endonuclease</keyword>
<gene>
    <name evidence="7" type="ORF">QWZ15_07255</name>
</gene>
<dbReference type="Pfam" id="PF02265">
    <property type="entry name" value="S1-P1_nuclease"/>
    <property type="match status" value="1"/>
</dbReference>
<sequence>MKKAAFSFLFAIGISLNTFGWGQTGHRVVGQIASWHLNKKAAKAIERILGSESLAMSANWMDEIKSDPKYRYLNPWHYLTVKTGEKYNPDTQEEGGDAFSKTIMIIDALQNGNLDAETKIAYLKILVHLVGDLHQPLHVGTGEDRGGNDVDVFYFNQQTNLHAVWDTRIIEGKNLSYTELAEHLNKRSSKSLVQNYQRDPLENWLQEAVDLRPVLYNLPENNRLSYEYVYHTFPVIEERLLAGGIRLAGILNEIYG</sequence>
<keyword evidence="2" id="KW-0479">Metal-binding</keyword>
<protein>
    <submittedName>
        <fullName evidence="7">S1/P1 nuclease</fullName>
    </submittedName>
</protein>
<keyword evidence="8" id="KW-1185">Reference proteome</keyword>
<keyword evidence="1" id="KW-0540">Nuclease</keyword>
<reference evidence="8" key="1">
    <citation type="journal article" date="2019" name="Int. J. Syst. Evol. Microbiol.">
        <title>The Global Catalogue of Microorganisms (GCM) 10K type strain sequencing project: providing services to taxonomists for standard genome sequencing and annotation.</title>
        <authorList>
            <consortium name="The Broad Institute Genomics Platform"/>
            <consortium name="The Broad Institute Genome Sequencing Center for Infectious Disease"/>
            <person name="Wu L."/>
            <person name="Ma J."/>
        </authorList>
    </citation>
    <scope>NUCLEOTIDE SEQUENCE [LARGE SCALE GENOMIC DNA]</scope>
    <source>
        <strain evidence="8">CECT 7706</strain>
    </source>
</reference>
<organism evidence="7 8">
    <name type="scientific">Cyclobacterium jeungdonense</name>
    <dbReference type="NCBI Taxonomy" id="708087"/>
    <lineage>
        <taxon>Bacteria</taxon>
        <taxon>Pseudomonadati</taxon>
        <taxon>Bacteroidota</taxon>
        <taxon>Cytophagia</taxon>
        <taxon>Cytophagales</taxon>
        <taxon>Cyclobacteriaceae</taxon>
        <taxon>Cyclobacterium</taxon>
    </lineage>
</organism>
<evidence type="ECO:0000256" key="1">
    <source>
        <dbReference type="ARBA" id="ARBA00022722"/>
    </source>
</evidence>
<evidence type="ECO:0000256" key="3">
    <source>
        <dbReference type="ARBA" id="ARBA00022759"/>
    </source>
</evidence>
<evidence type="ECO:0000256" key="4">
    <source>
        <dbReference type="ARBA" id="ARBA00022801"/>
    </source>
</evidence>
<dbReference type="InterPro" id="IPR008947">
    <property type="entry name" value="PLipase_C/P1_nuclease_dom_sf"/>
</dbReference>
<evidence type="ECO:0000313" key="7">
    <source>
        <dbReference type="EMBL" id="MDN3687618.1"/>
    </source>
</evidence>
<dbReference type="Gene3D" id="1.10.575.10">
    <property type="entry name" value="P1 Nuclease"/>
    <property type="match status" value="1"/>
</dbReference>
<dbReference type="EMBL" id="JAUFQS010000006">
    <property type="protein sequence ID" value="MDN3687618.1"/>
    <property type="molecule type" value="Genomic_DNA"/>
</dbReference>
<dbReference type="PANTHER" id="PTHR33146:SF26">
    <property type="entry name" value="ENDONUCLEASE 4"/>
    <property type="match status" value="1"/>
</dbReference>